<dbReference type="EMBL" id="JBHRTF010000002">
    <property type="protein sequence ID" value="MFC3114970.1"/>
    <property type="molecule type" value="Genomic_DNA"/>
</dbReference>
<sequence length="377" mass="42207">MIWLKALQRWLITHFLNEQQLFAGNQLSSTQRRHFLPGIIIGRDRSQYFAVDLSHVPKASRNAALANQVKLKSPWESVAYSVSWAAGWAQVWLWDKSQLESELVSITGLPAASLQRTRFIAEALYWSKPESDGVYLFACNLGSDLQFWSRGVMRASQWFAETPGLPQIQRFYRAQGLAPSKELPACLTPQIMEKPWAGLESAGFTHLLEHKAGLVILLLAVSLGIASLQLTSILSWGSVEKRWLSKTEQLQQTAADLISARNQARSAKAELNSLLTLLQQGDALEAQLKIFERLPNKNKIQLETWERTADQVSMIISGDIGDTLSLVRALERDGITNVTVEPQSQTKYRVQLVLNRYMPQQLSEAAGANTTLTPEPL</sequence>
<organism evidence="1 2">
    <name type="scientific">Cellvibrio fontiphilus</name>
    <dbReference type="NCBI Taxonomy" id="1815559"/>
    <lineage>
        <taxon>Bacteria</taxon>
        <taxon>Pseudomonadati</taxon>
        <taxon>Pseudomonadota</taxon>
        <taxon>Gammaproteobacteria</taxon>
        <taxon>Cellvibrionales</taxon>
        <taxon>Cellvibrionaceae</taxon>
        <taxon>Cellvibrio</taxon>
    </lineage>
</organism>
<proteinExistence type="predicted"/>
<evidence type="ECO:0008006" key="3">
    <source>
        <dbReference type="Google" id="ProtNLM"/>
    </source>
</evidence>
<evidence type="ECO:0000313" key="1">
    <source>
        <dbReference type="EMBL" id="MFC3114970.1"/>
    </source>
</evidence>
<evidence type="ECO:0000313" key="2">
    <source>
        <dbReference type="Proteomes" id="UP001595555"/>
    </source>
</evidence>
<protein>
    <recommendedName>
        <fullName evidence="3">Fimbrial assembly family protein</fullName>
    </recommendedName>
</protein>
<dbReference type="RefSeq" id="WP_378116792.1">
    <property type="nucleotide sequence ID" value="NZ_JBHRTF010000002.1"/>
</dbReference>
<dbReference type="Proteomes" id="UP001595555">
    <property type="component" value="Unassembled WGS sequence"/>
</dbReference>
<reference evidence="2" key="1">
    <citation type="journal article" date="2019" name="Int. J. Syst. Evol. Microbiol.">
        <title>The Global Catalogue of Microorganisms (GCM) 10K type strain sequencing project: providing services to taxonomists for standard genome sequencing and annotation.</title>
        <authorList>
            <consortium name="The Broad Institute Genomics Platform"/>
            <consortium name="The Broad Institute Genome Sequencing Center for Infectious Disease"/>
            <person name="Wu L."/>
            <person name="Ma J."/>
        </authorList>
    </citation>
    <scope>NUCLEOTIDE SEQUENCE [LARGE SCALE GENOMIC DNA]</scope>
    <source>
        <strain evidence="2">KCTC 52237</strain>
    </source>
</reference>
<keyword evidence="2" id="KW-1185">Reference proteome</keyword>
<gene>
    <name evidence="1" type="ORF">ACFODX_05310</name>
</gene>
<comment type="caution">
    <text evidence="1">The sequence shown here is derived from an EMBL/GenBank/DDBJ whole genome shotgun (WGS) entry which is preliminary data.</text>
</comment>
<name>A0ABV7FBR1_9GAMM</name>
<accession>A0ABV7FBR1</accession>